<dbReference type="STRING" id="1798375.A2773_03045"/>
<sequence length="164" mass="19121">MLDSGKEEIRTITPSRKVINLSVFEGELSTEEGFRRGVSKLSPEERLPDVFPRIPDYLQERKTGLVTNTEYKDYNLRLPQVFYNSDIYRQRPEVRGPMEEIILAYERERARLGLEMVEVTGGEWSGSFRKRLKRIQFPRVTKTEQKEVDEDELPKLPVSGTKIA</sequence>
<proteinExistence type="predicted"/>
<organism evidence="2 3">
    <name type="scientific">Candidatus Gottesmanbacteria bacterium RIFCSPHIGHO2_01_FULL_39_10</name>
    <dbReference type="NCBI Taxonomy" id="1798375"/>
    <lineage>
        <taxon>Bacteria</taxon>
        <taxon>Candidatus Gottesmaniibacteriota</taxon>
    </lineage>
</organism>
<evidence type="ECO:0000313" key="3">
    <source>
        <dbReference type="Proteomes" id="UP000177383"/>
    </source>
</evidence>
<dbReference type="Proteomes" id="UP000177383">
    <property type="component" value="Unassembled WGS sequence"/>
</dbReference>
<comment type="caution">
    <text evidence="2">The sequence shown here is derived from an EMBL/GenBank/DDBJ whole genome shotgun (WGS) entry which is preliminary data.</text>
</comment>
<dbReference type="EMBL" id="MFJE01000066">
    <property type="protein sequence ID" value="OGG12967.1"/>
    <property type="molecule type" value="Genomic_DNA"/>
</dbReference>
<feature type="region of interest" description="Disordered" evidence="1">
    <location>
        <begin position="143"/>
        <end position="164"/>
    </location>
</feature>
<name>A0A1F5ZLJ0_9BACT</name>
<evidence type="ECO:0000256" key="1">
    <source>
        <dbReference type="SAM" id="MobiDB-lite"/>
    </source>
</evidence>
<accession>A0A1F5ZLJ0</accession>
<protein>
    <submittedName>
        <fullName evidence="2">Uncharacterized protein</fullName>
    </submittedName>
</protein>
<gene>
    <name evidence="2" type="ORF">A2773_03045</name>
</gene>
<evidence type="ECO:0000313" key="2">
    <source>
        <dbReference type="EMBL" id="OGG12967.1"/>
    </source>
</evidence>
<reference evidence="2 3" key="1">
    <citation type="journal article" date="2016" name="Nat. Commun.">
        <title>Thousands of microbial genomes shed light on interconnected biogeochemical processes in an aquifer system.</title>
        <authorList>
            <person name="Anantharaman K."/>
            <person name="Brown C.T."/>
            <person name="Hug L.A."/>
            <person name="Sharon I."/>
            <person name="Castelle C.J."/>
            <person name="Probst A.J."/>
            <person name="Thomas B.C."/>
            <person name="Singh A."/>
            <person name="Wilkins M.J."/>
            <person name="Karaoz U."/>
            <person name="Brodie E.L."/>
            <person name="Williams K.H."/>
            <person name="Hubbard S.S."/>
            <person name="Banfield J.F."/>
        </authorList>
    </citation>
    <scope>NUCLEOTIDE SEQUENCE [LARGE SCALE GENOMIC DNA]</scope>
</reference>
<dbReference type="AlphaFoldDB" id="A0A1F5ZLJ0"/>